<feature type="compositionally biased region" description="Low complexity" evidence="1">
    <location>
        <begin position="283"/>
        <end position="299"/>
    </location>
</feature>
<dbReference type="GO" id="GO:0003677">
    <property type="term" value="F:DNA binding"/>
    <property type="evidence" value="ECO:0007669"/>
    <property type="project" value="InterPro"/>
</dbReference>
<evidence type="ECO:0000256" key="1">
    <source>
        <dbReference type="SAM" id="MobiDB-lite"/>
    </source>
</evidence>
<feature type="region of interest" description="Disordered" evidence="1">
    <location>
        <begin position="1"/>
        <end position="46"/>
    </location>
</feature>
<dbReference type="EMBL" id="PIQH01000005">
    <property type="protein sequence ID" value="RUO80310.1"/>
    <property type="molecule type" value="Genomic_DNA"/>
</dbReference>
<dbReference type="Pfam" id="PF13464">
    <property type="entry name" value="RodZ_C"/>
    <property type="match status" value="1"/>
</dbReference>
<evidence type="ECO:0000256" key="2">
    <source>
        <dbReference type="SAM" id="Phobius"/>
    </source>
</evidence>
<comment type="caution">
    <text evidence="4">The sequence shown here is derived from an EMBL/GenBank/DDBJ whole genome shotgun (WGS) entry which is preliminary data.</text>
</comment>
<dbReference type="InterPro" id="IPR050400">
    <property type="entry name" value="Bact_Cytoskel_RodZ"/>
</dbReference>
<dbReference type="PANTHER" id="PTHR34475:SF1">
    <property type="entry name" value="CYTOSKELETON PROTEIN RODZ"/>
    <property type="match status" value="1"/>
</dbReference>
<evidence type="ECO:0000313" key="4">
    <source>
        <dbReference type="EMBL" id="RUO80310.1"/>
    </source>
</evidence>
<name>A0A432ZQX9_9GAMM</name>
<reference evidence="4 5" key="1">
    <citation type="journal article" date="2011" name="Front. Microbiol.">
        <title>Genomic signatures of strain selection and enhancement in Bacillus atrophaeus var. globigii, a historical biowarfare simulant.</title>
        <authorList>
            <person name="Gibbons H.S."/>
            <person name="Broomall S.M."/>
            <person name="McNew L.A."/>
            <person name="Daligault H."/>
            <person name="Chapman C."/>
            <person name="Bruce D."/>
            <person name="Karavis M."/>
            <person name="Krepps M."/>
            <person name="McGregor P.A."/>
            <person name="Hong C."/>
            <person name="Park K.H."/>
            <person name="Akmal A."/>
            <person name="Feldman A."/>
            <person name="Lin J.S."/>
            <person name="Chang W.E."/>
            <person name="Higgs B.W."/>
            <person name="Demirev P."/>
            <person name="Lindquist J."/>
            <person name="Liem A."/>
            <person name="Fochler E."/>
            <person name="Read T.D."/>
            <person name="Tapia R."/>
            <person name="Johnson S."/>
            <person name="Bishop-Lilly K.A."/>
            <person name="Detter C."/>
            <person name="Han C."/>
            <person name="Sozhamannan S."/>
            <person name="Rosenzweig C.N."/>
            <person name="Skowronski E.W."/>
        </authorList>
    </citation>
    <scope>NUCLEOTIDE SEQUENCE [LARGE SCALE GENOMIC DNA]</scope>
    <source>
        <strain evidence="4 5">CC-PW-9</strain>
    </source>
</reference>
<dbReference type="InterPro" id="IPR025194">
    <property type="entry name" value="RodZ-like_C"/>
</dbReference>
<gene>
    <name evidence="4" type="ORF">CWI84_06680</name>
</gene>
<dbReference type="SUPFAM" id="SSF47413">
    <property type="entry name" value="lambda repressor-like DNA-binding domains"/>
    <property type="match status" value="1"/>
</dbReference>
<dbReference type="CDD" id="cd00093">
    <property type="entry name" value="HTH_XRE"/>
    <property type="match status" value="1"/>
</dbReference>
<protein>
    <submittedName>
        <fullName evidence="4">DUF4115 domain-containing protein</fullName>
    </submittedName>
</protein>
<accession>A0A432ZQX9</accession>
<proteinExistence type="predicted"/>
<dbReference type="RefSeq" id="WP_126841808.1">
    <property type="nucleotide sequence ID" value="NZ_PIQH01000005.1"/>
</dbReference>
<dbReference type="Pfam" id="PF13413">
    <property type="entry name" value="HTH_25"/>
    <property type="match status" value="1"/>
</dbReference>
<feature type="compositionally biased region" description="Low complexity" evidence="1">
    <location>
        <begin position="231"/>
        <end position="242"/>
    </location>
</feature>
<dbReference type="AlphaFoldDB" id="A0A432ZQX9"/>
<feature type="compositionally biased region" description="Low complexity" evidence="1">
    <location>
        <begin position="13"/>
        <end position="25"/>
    </location>
</feature>
<keyword evidence="2" id="KW-1133">Transmembrane helix</keyword>
<keyword evidence="5" id="KW-1185">Reference proteome</keyword>
<dbReference type="InterPro" id="IPR001387">
    <property type="entry name" value="Cro/C1-type_HTH"/>
</dbReference>
<keyword evidence="2" id="KW-0472">Membrane</keyword>
<feature type="transmembrane region" description="Helical" evidence="2">
    <location>
        <begin position="131"/>
        <end position="151"/>
    </location>
</feature>
<feature type="compositionally biased region" description="Polar residues" evidence="1">
    <location>
        <begin position="245"/>
        <end position="267"/>
    </location>
</feature>
<dbReference type="Gene3D" id="1.10.260.40">
    <property type="entry name" value="lambda repressor-like DNA-binding domains"/>
    <property type="match status" value="1"/>
</dbReference>
<evidence type="ECO:0000313" key="5">
    <source>
        <dbReference type="Proteomes" id="UP000287996"/>
    </source>
</evidence>
<feature type="region of interest" description="Disordered" evidence="1">
    <location>
        <begin position="163"/>
        <end position="299"/>
    </location>
</feature>
<sequence>MTSEHNERDQESEQQAPEQVEAAPAPSKPKGPTPGELLTKAREAKKLSQQDVADRLRLRRKLVELIEDDDYRDFASATFVKGYLRAYAKLLEIDDREVFEAYGNLGYEEPQTINMQSFSRRKNRERSESRLMMITYAILVVVIGAAITWWWQEPDLSLQQLSDRMEQSLSPEQDSETAAQDEGIPLTERVDTPSDSATAQQAQPLLESEVSADDASTALTRNDPAQPEDTGAQQQGAEQPPADVTNDNVEQTTDTNNSTAAEQNNEAVKQEDSDSAPVTTEPTASDATAEQTASQQQSPAAPLVLTFKGDCWVKIEDATGEVVAVGVKPMGYEMPVQGKAPFTLTLGAPEVVDITFNEQSVDMSQFRVGRVARFTLPLNANE</sequence>
<dbReference type="OrthoDB" id="9790252at2"/>
<organism evidence="4 5">
    <name type="scientific">Idiomarina tyrosinivorans</name>
    <dbReference type="NCBI Taxonomy" id="1445662"/>
    <lineage>
        <taxon>Bacteria</taxon>
        <taxon>Pseudomonadati</taxon>
        <taxon>Pseudomonadota</taxon>
        <taxon>Gammaproteobacteria</taxon>
        <taxon>Alteromonadales</taxon>
        <taxon>Idiomarinaceae</taxon>
        <taxon>Idiomarina</taxon>
    </lineage>
</organism>
<dbReference type="PANTHER" id="PTHR34475">
    <property type="match status" value="1"/>
</dbReference>
<evidence type="ECO:0000259" key="3">
    <source>
        <dbReference type="Pfam" id="PF13464"/>
    </source>
</evidence>
<feature type="compositionally biased region" description="Polar residues" evidence="1">
    <location>
        <begin position="163"/>
        <end position="178"/>
    </location>
</feature>
<dbReference type="InterPro" id="IPR010982">
    <property type="entry name" value="Lambda_DNA-bd_dom_sf"/>
</dbReference>
<dbReference type="Proteomes" id="UP000287996">
    <property type="component" value="Unassembled WGS sequence"/>
</dbReference>
<feature type="domain" description="Cytoskeleton protein RodZ-like C-terminal" evidence="3">
    <location>
        <begin position="304"/>
        <end position="375"/>
    </location>
</feature>
<keyword evidence="2" id="KW-0812">Transmembrane</keyword>
<feature type="compositionally biased region" description="Basic and acidic residues" evidence="1">
    <location>
        <begin position="1"/>
        <end position="11"/>
    </location>
</feature>
<feature type="compositionally biased region" description="Polar residues" evidence="1">
    <location>
        <begin position="193"/>
        <end position="203"/>
    </location>
</feature>